<evidence type="ECO:0000313" key="2">
    <source>
        <dbReference type="Proteomes" id="UP000002217"/>
    </source>
</evidence>
<keyword evidence="2" id="KW-1185">Reference proteome</keyword>
<dbReference type="EMBL" id="CP001720">
    <property type="protein sequence ID" value="ACV63218.1"/>
    <property type="molecule type" value="Genomic_DNA"/>
</dbReference>
<dbReference type="AlphaFoldDB" id="C8W0G3"/>
<dbReference type="RefSeq" id="WP_015757919.1">
    <property type="nucleotide sequence ID" value="NC_013216.1"/>
</dbReference>
<sequence length="61" mass="6680">MIPAAYEICAGLDVHRKTISAKQASVLLFDVISKKPKAHPASGFIHLPPQFSPVQRSQESH</sequence>
<accession>C8W0G3</accession>
<reference evidence="1 2" key="1">
    <citation type="journal article" date="2009" name="Stand. Genomic Sci.">
        <title>Complete genome sequence of Desulfotomaculum acetoxidans type strain (5575).</title>
        <authorList>
            <person name="Spring S."/>
            <person name="Lapidus A."/>
            <person name="Schroder M."/>
            <person name="Gleim D."/>
            <person name="Sims D."/>
            <person name="Meincke L."/>
            <person name="Glavina Del Rio T."/>
            <person name="Tice H."/>
            <person name="Copeland A."/>
            <person name="Cheng J.F."/>
            <person name="Lucas S."/>
            <person name="Chen F."/>
            <person name="Nolan M."/>
            <person name="Bruce D."/>
            <person name="Goodwin L."/>
            <person name="Pitluck S."/>
            <person name="Ivanova N."/>
            <person name="Mavromatis K."/>
            <person name="Mikhailova N."/>
            <person name="Pati A."/>
            <person name="Chen A."/>
            <person name="Palaniappan K."/>
            <person name="Land M."/>
            <person name="Hauser L."/>
            <person name="Chang Y.J."/>
            <person name="Jeffries C.D."/>
            <person name="Chain P."/>
            <person name="Saunders E."/>
            <person name="Brettin T."/>
            <person name="Detter J.C."/>
            <person name="Goker M."/>
            <person name="Bristow J."/>
            <person name="Eisen J.A."/>
            <person name="Markowitz V."/>
            <person name="Hugenholtz P."/>
            <person name="Kyrpides N.C."/>
            <person name="Klenk H.P."/>
            <person name="Han C."/>
        </authorList>
    </citation>
    <scope>NUCLEOTIDE SEQUENCE [LARGE SCALE GENOMIC DNA]</scope>
    <source>
        <strain evidence="2">ATCC 49208 / DSM 771 / VKM B-1644</strain>
    </source>
</reference>
<dbReference type="KEGG" id="dae:Dtox_2407"/>
<evidence type="ECO:0000313" key="1">
    <source>
        <dbReference type="EMBL" id="ACV63218.1"/>
    </source>
</evidence>
<proteinExistence type="predicted"/>
<dbReference type="Proteomes" id="UP000002217">
    <property type="component" value="Chromosome"/>
</dbReference>
<organism evidence="1 2">
    <name type="scientific">Desulfofarcimen acetoxidans (strain ATCC 49208 / DSM 771 / KCTC 5769 / VKM B-1644 / 5575)</name>
    <name type="common">Desulfotomaculum acetoxidans</name>
    <dbReference type="NCBI Taxonomy" id="485916"/>
    <lineage>
        <taxon>Bacteria</taxon>
        <taxon>Bacillati</taxon>
        <taxon>Bacillota</taxon>
        <taxon>Clostridia</taxon>
        <taxon>Eubacteriales</taxon>
        <taxon>Peptococcaceae</taxon>
        <taxon>Desulfofarcimen</taxon>
    </lineage>
</organism>
<protein>
    <submittedName>
        <fullName evidence="1">Uncharacterized protein</fullName>
    </submittedName>
</protein>
<name>C8W0G3_DESAS</name>
<gene>
    <name evidence="1" type="ordered locus">Dtox_2407</name>
</gene>
<dbReference type="HOGENOM" id="CLU_2914904_0_0_9"/>